<reference evidence="1 2" key="1">
    <citation type="submission" date="2021-02" db="EMBL/GenBank/DDBJ databases">
        <title>Genome assembly of Pseudopithomyces chartarum.</title>
        <authorList>
            <person name="Jauregui R."/>
            <person name="Singh J."/>
            <person name="Voisey C."/>
        </authorList>
    </citation>
    <scope>NUCLEOTIDE SEQUENCE [LARGE SCALE GENOMIC DNA]</scope>
    <source>
        <strain evidence="1 2">AGR01</strain>
    </source>
</reference>
<sequence length="401" mass="46333">MTQNTEETAKNNEVYFEGGHLSNLHLDIILQALKVIADRPNWILYLDLNSDERYIHNVGHLYYSPAIPFIVESNNWTTVQDRVRRITLHRSILSDGRLGTARIKWLSKLFKSCGSKLDVLQCHNSTYWAAICNDALPLSNLRRIDLRHCTFPDGHFRQFLQSQRYTLESMRLDGVDLIDWDPVLRKIYSEWILSWKEQFGLMLQMTRLREVNFNHLSWLSSEPLEMPEDIKFVIEAGGWSRSITAEGPGVEEALSMAYQNNAVSEQRRCCDIWDHWNKHRGHWMMFEIRDTDEESVMNNDEGADIKARHQETLEGYNGTFKVMAKELGSVDDVNSMLVLDSQPCLIMGKRQTYVLHRMKDDPISPGNLLDTLPPELGLSAVNSDDNTGMLSKQMEWSNKPA</sequence>
<dbReference type="AlphaFoldDB" id="A0AAN6RGU9"/>
<accession>A0AAN6RGU9</accession>
<organism evidence="1 2">
    <name type="scientific">Pseudopithomyces chartarum</name>
    <dbReference type="NCBI Taxonomy" id="1892770"/>
    <lineage>
        <taxon>Eukaryota</taxon>
        <taxon>Fungi</taxon>
        <taxon>Dikarya</taxon>
        <taxon>Ascomycota</taxon>
        <taxon>Pezizomycotina</taxon>
        <taxon>Dothideomycetes</taxon>
        <taxon>Pleosporomycetidae</taxon>
        <taxon>Pleosporales</taxon>
        <taxon>Massarineae</taxon>
        <taxon>Didymosphaeriaceae</taxon>
        <taxon>Pseudopithomyces</taxon>
    </lineage>
</organism>
<protein>
    <submittedName>
        <fullName evidence="1">Uncharacterized protein</fullName>
    </submittedName>
</protein>
<comment type="caution">
    <text evidence="1">The sequence shown here is derived from an EMBL/GenBank/DDBJ whole genome shotgun (WGS) entry which is preliminary data.</text>
</comment>
<dbReference type="EMBL" id="WVTA01000008">
    <property type="protein sequence ID" value="KAK3207739.1"/>
    <property type="molecule type" value="Genomic_DNA"/>
</dbReference>
<evidence type="ECO:0000313" key="2">
    <source>
        <dbReference type="Proteomes" id="UP001280581"/>
    </source>
</evidence>
<dbReference type="Proteomes" id="UP001280581">
    <property type="component" value="Unassembled WGS sequence"/>
</dbReference>
<keyword evidence="2" id="KW-1185">Reference proteome</keyword>
<gene>
    <name evidence="1" type="ORF">GRF29_96g222867</name>
</gene>
<proteinExistence type="predicted"/>
<name>A0AAN6RGU9_9PLEO</name>
<evidence type="ECO:0000313" key="1">
    <source>
        <dbReference type="EMBL" id="KAK3207739.1"/>
    </source>
</evidence>